<dbReference type="GO" id="GO:0003723">
    <property type="term" value="F:RNA binding"/>
    <property type="evidence" value="ECO:0007669"/>
    <property type="project" value="TreeGrafter"/>
</dbReference>
<gene>
    <name evidence="4" type="ORF">C5167_034564</name>
</gene>
<dbReference type="Gramene" id="RZC71388">
    <property type="protein sequence ID" value="RZC71388"/>
    <property type="gene ID" value="C5167_034564"/>
</dbReference>
<evidence type="ECO:0008006" key="6">
    <source>
        <dbReference type="Google" id="ProtNLM"/>
    </source>
</evidence>
<dbReference type="EMBL" id="CM010721">
    <property type="protein sequence ID" value="RZC71388.1"/>
    <property type="molecule type" value="Genomic_DNA"/>
</dbReference>
<evidence type="ECO:0000256" key="1">
    <source>
        <dbReference type="ARBA" id="ARBA00022574"/>
    </source>
</evidence>
<dbReference type="Gene3D" id="2.130.10.10">
    <property type="entry name" value="YVTN repeat-like/Quinoprotein amine dehydrogenase"/>
    <property type="match status" value="1"/>
</dbReference>
<dbReference type="InterPro" id="IPR052234">
    <property type="entry name" value="U5_snRNP_Component"/>
</dbReference>
<dbReference type="AlphaFoldDB" id="A0A4Y7KH52"/>
<dbReference type="InterPro" id="IPR001680">
    <property type="entry name" value="WD40_rpt"/>
</dbReference>
<sequence length="170" mass="18247">MQAVSREDGNALALGGPRPMGWSTVPFNADHQSAVYTMKFNPSGSTSERCNSNSSRNEVTMTLQGHSVTITGHQHNFEKTLLKCSWSGDGSKVPAGSADRMVYIWDTTSVQSKNEQPFLNVRIYILGRALIVSLVVVGRTGAETAVCSLLADGGQGIFVGALTLKRKLSN</sequence>
<dbReference type="InterPro" id="IPR036322">
    <property type="entry name" value="WD40_repeat_dom_sf"/>
</dbReference>
<name>A0A4Y7KH52_PAPSO</name>
<dbReference type="GO" id="GO:0071013">
    <property type="term" value="C:catalytic step 2 spliceosome"/>
    <property type="evidence" value="ECO:0007669"/>
    <property type="project" value="TreeGrafter"/>
</dbReference>
<proteinExistence type="predicted"/>
<keyword evidence="1 3" id="KW-0853">WD repeat</keyword>
<protein>
    <recommendedName>
        <fullName evidence="6">Anaphase-promoting complex subunit 4 WD40 domain-containing protein</fullName>
    </recommendedName>
</protein>
<accession>A0A4Y7KH52</accession>
<keyword evidence="2" id="KW-0677">Repeat</keyword>
<evidence type="ECO:0000313" key="5">
    <source>
        <dbReference type="Proteomes" id="UP000316621"/>
    </source>
</evidence>
<dbReference type="SUPFAM" id="SSF50978">
    <property type="entry name" value="WD40 repeat-like"/>
    <property type="match status" value="1"/>
</dbReference>
<evidence type="ECO:0000313" key="4">
    <source>
        <dbReference type="EMBL" id="RZC71388.1"/>
    </source>
</evidence>
<dbReference type="PROSITE" id="PS50082">
    <property type="entry name" value="WD_REPEATS_2"/>
    <property type="match status" value="1"/>
</dbReference>
<feature type="repeat" description="WD" evidence="3">
    <location>
        <begin position="85"/>
        <end position="115"/>
    </location>
</feature>
<dbReference type="PANTHER" id="PTHR44006:SF1">
    <property type="entry name" value="U5 SMALL NUCLEAR RIBONUCLEOPROTEIN 40 KDA PROTEIN"/>
    <property type="match status" value="1"/>
</dbReference>
<organism evidence="4 5">
    <name type="scientific">Papaver somniferum</name>
    <name type="common">Opium poppy</name>
    <dbReference type="NCBI Taxonomy" id="3469"/>
    <lineage>
        <taxon>Eukaryota</taxon>
        <taxon>Viridiplantae</taxon>
        <taxon>Streptophyta</taxon>
        <taxon>Embryophyta</taxon>
        <taxon>Tracheophyta</taxon>
        <taxon>Spermatophyta</taxon>
        <taxon>Magnoliopsida</taxon>
        <taxon>Ranunculales</taxon>
        <taxon>Papaveraceae</taxon>
        <taxon>Papaveroideae</taxon>
        <taxon>Papaver</taxon>
    </lineage>
</organism>
<evidence type="ECO:0000256" key="3">
    <source>
        <dbReference type="PROSITE-ProRule" id="PRU00221"/>
    </source>
</evidence>
<evidence type="ECO:0000256" key="2">
    <source>
        <dbReference type="ARBA" id="ARBA00022737"/>
    </source>
</evidence>
<dbReference type="InterPro" id="IPR015943">
    <property type="entry name" value="WD40/YVTN_repeat-like_dom_sf"/>
</dbReference>
<keyword evidence="5" id="KW-1185">Reference proteome</keyword>
<dbReference type="PANTHER" id="PTHR44006">
    <property type="entry name" value="U5 SMALL NUCLEAR RIBONUCLEOPROTEIN 40 KDA PROTEIN"/>
    <property type="match status" value="1"/>
</dbReference>
<reference evidence="4 5" key="1">
    <citation type="journal article" date="2018" name="Science">
        <title>The opium poppy genome and morphinan production.</title>
        <authorList>
            <person name="Guo L."/>
            <person name="Winzer T."/>
            <person name="Yang X."/>
            <person name="Li Y."/>
            <person name="Ning Z."/>
            <person name="He Z."/>
            <person name="Teodor R."/>
            <person name="Lu Y."/>
            <person name="Bowser T.A."/>
            <person name="Graham I.A."/>
            <person name="Ye K."/>
        </authorList>
    </citation>
    <scope>NUCLEOTIDE SEQUENCE [LARGE SCALE GENOMIC DNA]</scope>
    <source>
        <strain evidence="5">cv. HN1</strain>
        <tissue evidence="4">Leaves</tissue>
    </source>
</reference>
<dbReference type="Proteomes" id="UP000316621">
    <property type="component" value="Chromosome 7"/>
</dbReference>
<dbReference type="STRING" id="3469.A0A4Y7KH52"/>